<dbReference type="SMART" id="SM00454">
    <property type="entry name" value="SAM"/>
    <property type="match status" value="1"/>
</dbReference>
<dbReference type="Gene3D" id="1.10.150.50">
    <property type="entry name" value="Transcription Factor, Ets-1"/>
    <property type="match status" value="1"/>
</dbReference>
<dbReference type="InterPro" id="IPR001660">
    <property type="entry name" value="SAM"/>
</dbReference>
<reference evidence="2" key="1">
    <citation type="submission" date="2013-04" db="EMBL/GenBank/DDBJ databases">
        <authorList>
            <person name="Qu J."/>
            <person name="Murali S.C."/>
            <person name="Bandaranaike D."/>
            <person name="Bellair M."/>
            <person name="Blankenburg K."/>
            <person name="Chao H."/>
            <person name="Dinh H."/>
            <person name="Doddapaneni H."/>
            <person name="Downs B."/>
            <person name="Dugan-Rocha S."/>
            <person name="Elkadiri S."/>
            <person name="Gnanaolivu R.D."/>
            <person name="Hernandez B."/>
            <person name="Javaid M."/>
            <person name="Jayaseelan J.C."/>
            <person name="Lee S."/>
            <person name="Li M."/>
            <person name="Ming W."/>
            <person name="Munidasa M."/>
            <person name="Muniz J."/>
            <person name="Nguyen L."/>
            <person name="Ongeri F."/>
            <person name="Osuji N."/>
            <person name="Pu L.-L."/>
            <person name="Puazo M."/>
            <person name="Qu C."/>
            <person name="Quiroz J."/>
            <person name="Raj R."/>
            <person name="Weissenberger G."/>
            <person name="Xin Y."/>
            <person name="Zou X."/>
            <person name="Han Y."/>
            <person name="Richards S."/>
            <person name="Worley K."/>
            <person name="Muzny D."/>
            <person name="Gibbs R."/>
        </authorList>
    </citation>
    <scope>NUCLEOTIDE SEQUENCE</scope>
    <source>
        <strain evidence="2">Sampled in the wild</strain>
    </source>
</reference>
<evidence type="ECO:0000313" key="2">
    <source>
        <dbReference type="EMBL" id="KAG8230019.1"/>
    </source>
</evidence>
<keyword evidence="3" id="KW-1185">Reference proteome</keyword>
<dbReference type="SUPFAM" id="SSF47769">
    <property type="entry name" value="SAM/Pointed domain"/>
    <property type="match status" value="1"/>
</dbReference>
<dbReference type="InterPro" id="IPR013761">
    <property type="entry name" value="SAM/pointed_sf"/>
</dbReference>
<proteinExistence type="predicted"/>
<evidence type="ECO:0000313" key="3">
    <source>
        <dbReference type="Proteomes" id="UP000792457"/>
    </source>
</evidence>
<comment type="caution">
    <text evidence="2">The sequence shown here is derived from an EMBL/GenBank/DDBJ whole genome shotgun (WGS) entry which is preliminary data.</text>
</comment>
<dbReference type="Proteomes" id="UP000792457">
    <property type="component" value="Unassembled WGS sequence"/>
</dbReference>
<gene>
    <name evidence="2" type="ORF">J437_LFUL008460</name>
</gene>
<dbReference type="AlphaFoldDB" id="A0A8K0K7Q7"/>
<sequence>MSDIPRSVSQPDISSLYSRRQSVISSEGSIALIDIDLEDEVFTSLSMFERPGFGKIAFRQNSVIGKPIFNNFQRKRRAHSVGVFGENVKGQSQIEDEEELSPLDAFLAAWGLEMEGPALHRAGFTLESLMNAQEDDLKEAGILLGPRKKLMDAIEKRRAIIRSPSIIVSRL</sequence>
<feature type="domain" description="SAM" evidence="1">
    <location>
        <begin position="95"/>
        <end position="160"/>
    </location>
</feature>
<dbReference type="OrthoDB" id="76949at2759"/>
<protein>
    <recommendedName>
        <fullName evidence="1">SAM domain-containing protein</fullName>
    </recommendedName>
</protein>
<accession>A0A8K0K7Q7</accession>
<organism evidence="2 3">
    <name type="scientific">Ladona fulva</name>
    <name type="common">Scarce chaser dragonfly</name>
    <name type="synonym">Libellula fulva</name>
    <dbReference type="NCBI Taxonomy" id="123851"/>
    <lineage>
        <taxon>Eukaryota</taxon>
        <taxon>Metazoa</taxon>
        <taxon>Ecdysozoa</taxon>
        <taxon>Arthropoda</taxon>
        <taxon>Hexapoda</taxon>
        <taxon>Insecta</taxon>
        <taxon>Pterygota</taxon>
        <taxon>Palaeoptera</taxon>
        <taxon>Odonata</taxon>
        <taxon>Epiprocta</taxon>
        <taxon>Anisoptera</taxon>
        <taxon>Libelluloidea</taxon>
        <taxon>Libellulidae</taxon>
        <taxon>Ladona</taxon>
    </lineage>
</organism>
<name>A0A8K0K7Q7_LADFU</name>
<dbReference type="EMBL" id="KZ308458">
    <property type="protein sequence ID" value="KAG8230019.1"/>
    <property type="molecule type" value="Genomic_DNA"/>
</dbReference>
<evidence type="ECO:0000259" key="1">
    <source>
        <dbReference type="SMART" id="SM00454"/>
    </source>
</evidence>
<reference evidence="2" key="2">
    <citation type="submission" date="2017-10" db="EMBL/GenBank/DDBJ databases">
        <title>Ladona fulva Genome sequencing and assembly.</title>
        <authorList>
            <person name="Murali S."/>
            <person name="Richards S."/>
            <person name="Bandaranaike D."/>
            <person name="Bellair M."/>
            <person name="Blankenburg K."/>
            <person name="Chao H."/>
            <person name="Dinh H."/>
            <person name="Doddapaneni H."/>
            <person name="Dugan-Rocha S."/>
            <person name="Elkadiri S."/>
            <person name="Gnanaolivu R."/>
            <person name="Hernandez B."/>
            <person name="Skinner E."/>
            <person name="Javaid M."/>
            <person name="Lee S."/>
            <person name="Li M."/>
            <person name="Ming W."/>
            <person name="Munidasa M."/>
            <person name="Muniz J."/>
            <person name="Nguyen L."/>
            <person name="Hughes D."/>
            <person name="Osuji N."/>
            <person name="Pu L.-L."/>
            <person name="Puazo M."/>
            <person name="Qu C."/>
            <person name="Quiroz J."/>
            <person name="Raj R."/>
            <person name="Weissenberger G."/>
            <person name="Xin Y."/>
            <person name="Zou X."/>
            <person name="Han Y."/>
            <person name="Worley K."/>
            <person name="Muzny D."/>
            <person name="Gibbs R."/>
        </authorList>
    </citation>
    <scope>NUCLEOTIDE SEQUENCE</scope>
    <source>
        <strain evidence="2">Sampled in the wild</strain>
    </source>
</reference>